<organism evidence="13 14">
    <name type="scientific">Gluconacetobacter dulcium</name>
    <dbReference type="NCBI Taxonomy" id="2729096"/>
    <lineage>
        <taxon>Bacteria</taxon>
        <taxon>Pseudomonadati</taxon>
        <taxon>Pseudomonadota</taxon>
        <taxon>Alphaproteobacteria</taxon>
        <taxon>Acetobacterales</taxon>
        <taxon>Acetobacteraceae</taxon>
        <taxon>Gluconacetobacter</taxon>
    </lineage>
</organism>
<comment type="caution">
    <text evidence="13">The sequence shown here is derived from an EMBL/GenBank/DDBJ whole genome shotgun (WGS) entry which is preliminary data.</text>
</comment>
<dbReference type="Gene3D" id="2.170.130.10">
    <property type="entry name" value="TonB-dependent receptor, plug domain"/>
    <property type="match status" value="1"/>
</dbReference>
<dbReference type="InterPro" id="IPR036942">
    <property type="entry name" value="Beta-barrel_TonB_sf"/>
</dbReference>
<keyword evidence="7" id="KW-0408">Iron</keyword>
<dbReference type="SUPFAM" id="SSF56935">
    <property type="entry name" value="Porins"/>
    <property type="match status" value="1"/>
</dbReference>
<dbReference type="GO" id="GO:0009279">
    <property type="term" value="C:cell outer membrane"/>
    <property type="evidence" value="ECO:0007669"/>
    <property type="project" value="UniProtKB-SubCell"/>
</dbReference>
<comment type="subcellular location">
    <subcellularLocation>
        <location evidence="1 11">Cell outer membrane</location>
        <topology evidence="1 11">Multi-pass membrane protein</topology>
    </subcellularLocation>
</comment>
<dbReference type="AlphaFoldDB" id="A0A7W4K2K9"/>
<dbReference type="InterPro" id="IPR012910">
    <property type="entry name" value="Plug_dom"/>
</dbReference>
<reference evidence="13 14" key="1">
    <citation type="submission" date="2020-04" db="EMBL/GenBank/DDBJ databases">
        <title>Description of novel Gluconacetobacter.</title>
        <authorList>
            <person name="Sombolestani A."/>
        </authorList>
    </citation>
    <scope>NUCLEOTIDE SEQUENCE [LARGE SCALE GENOMIC DNA]</scope>
    <source>
        <strain evidence="13 14">LMG 22058</strain>
    </source>
</reference>
<evidence type="ECO:0000313" key="14">
    <source>
        <dbReference type="Proteomes" id="UP000530320"/>
    </source>
</evidence>
<evidence type="ECO:0000256" key="10">
    <source>
        <dbReference type="ARBA" id="ARBA00023237"/>
    </source>
</evidence>
<accession>A0A7W4K2K9</accession>
<evidence type="ECO:0000256" key="7">
    <source>
        <dbReference type="ARBA" id="ARBA00023004"/>
    </source>
</evidence>
<dbReference type="PANTHER" id="PTHR32552:SF89">
    <property type="entry name" value="CATECHOLATE SIDEROPHORE RECEPTOR FIU"/>
    <property type="match status" value="1"/>
</dbReference>
<dbReference type="Pfam" id="PF07715">
    <property type="entry name" value="Plug"/>
    <property type="match status" value="1"/>
</dbReference>
<dbReference type="Proteomes" id="UP000530320">
    <property type="component" value="Unassembled WGS sequence"/>
</dbReference>
<keyword evidence="3 11" id="KW-1134">Transmembrane beta strand</keyword>
<evidence type="ECO:0000256" key="1">
    <source>
        <dbReference type="ARBA" id="ARBA00004571"/>
    </source>
</evidence>
<dbReference type="InterPro" id="IPR039426">
    <property type="entry name" value="TonB-dep_rcpt-like"/>
</dbReference>
<name>A0A7W4K2K9_9PROT</name>
<dbReference type="GO" id="GO:0015344">
    <property type="term" value="F:siderophore uptake transmembrane transporter activity"/>
    <property type="evidence" value="ECO:0007669"/>
    <property type="project" value="TreeGrafter"/>
</dbReference>
<keyword evidence="10 11" id="KW-0998">Cell outer membrane</keyword>
<proteinExistence type="inferred from homology"/>
<gene>
    <name evidence="13" type="ORF">HLH44_17120</name>
</gene>
<evidence type="ECO:0000256" key="2">
    <source>
        <dbReference type="ARBA" id="ARBA00022448"/>
    </source>
</evidence>
<evidence type="ECO:0000313" key="13">
    <source>
        <dbReference type="EMBL" id="MBB2199143.1"/>
    </source>
</evidence>
<dbReference type="InterPro" id="IPR037066">
    <property type="entry name" value="Plug_dom_sf"/>
</dbReference>
<sequence>MMRRETAPYAIQTVTREFIDQKSPASTALDLVKNLPSMNVSSADTSGIHGGGIQSRGLTDADMAILLDGVPASSAGYIDQNVDSENVESISSSPGAFALDAPVTTSAGGVLQENTITPSHKAGGTMDFSYGTNNMSREFLRLQSGDIGNTGIRAYLSGSHTHARQWMGEGANNRQHIDFGLQKDFENSSNVKLFFSWNNNQIMVDNYATAQQFHQYKNQGISYNRGNAASGDNYWKNNISHFNTVFLVMPVHIALARKLSLDITPYFYDALGWDSSGSGLSTAGSYQTAAGAPVGAGQQLVSYWNAYSQPDVGVVTKLGYDIDAHNHFQVGYWYANNFSQIGFPVNLSRGGARPPTSQNTALYTLDGARALGGLSNTGYEIHSLFVQDEARYLGDRLRVNAGFKFMMTNYWTKNLLQASSVQGARLGANSTVPLPQLSISYDIDKNNQIYIHGEGDFRQPDPSMIQIGTGLPKNQYSIKEELGYRYHDDHVMLDLSLFNYNITNRLMNTYLGGGVFGSINAGNQTVRGFDLMVSGHPYHHFSPYASLEYLHATIDSNVPYGSTYLQTKGNSAPLAPKVMANFGLSYNDSRFFGNFALHYAGSQSVTLVGDQRMPGYVSDSLSIGYHFKPYSFARSPTFKLNFQNLTGAVVRTGPVGIATNLHQASLLDGSTLAAGSGAEFYVMPRFSMTGSISTDF</sequence>
<evidence type="ECO:0000256" key="4">
    <source>
        <dbReference type="ARBA" id="ARBA00022496"/>
    </source>
</evidence>
<evidence type="ECO:0000256" key="3">
    <source>
        <dbReference type="ARBA" id="ARBA00022452"/>
    </source>
</evidence>
<protein>
    <submittedName>
        <fullName evidence="13">TonB-dependent receptor plug domain-containing protein</fullName>
    </submittedName>
</protein>
<feature type="domain" description="TonB-dependent receptor plug" evidence="12">
    <location>
        <begin position="5"/>
        <end position="99"/>
    </location>
</feature>
<keyword evidence="9 11" id="KW-0472">Membrane</keyword>
<evidence type="ECO:0000256" key="9">
    <source>
        <dbReference type="ARBA" id="ARBA00023136"/>
    </source>
</evidence>
<dbReference type="Gene3D" id="2.40.170.20">
    <property type="entry name" value="TonB-dependent receptor, beta-barrel domain"/>
    <property type="match status" value="1"/>
</dbReference>
<dbReference type="EMBL" id="JABEQP010000015">
    <property type="protein sequence ID" value="MBB2199143.1"/>
    <property type="molecule type" value="Genomic_DNA"/>
</dbReference>
<keyword evidence="6" id="KW-0732">Signal</keyword>
<evidence type="ECO:0000256" key="11">
    <source>
        <dbReference type="PROSITE-ProRule" id="PRU01360"/>
    </source>
</evidence>
<comment type="similarity">
    <text evidence="11">Belongs to the TonB-dependent receptor family.</text>
</comment>
<evidence type="ECO:0000256" key="8">
    <source>
        <dbReference type="ARBA" id="ARBA00023065"/>
    </source>
</evidence>
<dbReference type="PROSITE" id="PS52016">
    <property type="entry name" value="TONB_DEPENDENT_REC_3"/>
    <property type="match status" value="1"/>
</dbReference>
<keyword evidence="8" id="KW-0406">Ion transport</keyword>
<keyword evidence="2 11" id="KW-0813">Transport</keyword>
<evidence type="ECO:0000259" key="12">
    <source>
        <dbReference type="Pfam" id="PF07715"/>
    </source>
</evidence>
<dbReference type="PANTHER" id="PTHR32552">
    <property type="entry name" value="FERRICHROME IRON RECEPTOR-RELATED"/>
    <property type="match status" value="1"/>
</dbReference>
<keyword evidence="4" id="KW-0410">Iron transport</keyword>
<keyword evidence="5 11" id="KW-0812">Transmembrane</keyword>
<evidence type="ECO:0000256" key="6">
    <source>
        <dbReference type="ARBA" id="ARBA00022729"/>
    </source>
</evidence>
<keyword evidence="13" id="KW-0675">Receptor</keyword>
<evidence type="ECO:0000256" key="5">
    <source>
        <dbReference type="ARBA" id="ARBA00022692"/>
    </source>
</evidence>